<evidence type="ECO:0000256" key="1">
    <source>
        <dbReference type="SAM" id="MobiDB-lite"/>
    </source>
</evidence>
<feature type="compositionally biased region" description="Pro residues" evidence="1">
    <location>
        <begin position="75"/>
        <end position="84"/>
    </location>
</feature>
<dbReference type="Proteomes" id="UP000275846">
    <property type="component" value="Unassembled WGS sequence"/>
</dbReference>
<feature type="compositionally biased region" description="Low complexity" evidence="1">
    <location>
        <begin position="1"/>
        <end position="24"/>
    </location>
</feature>
<feature type="region of interest" description="Disordered" evidence="1">
    <location>
        <begin position="1"/>
        <end position="91"/>
    </location>
</feature>
<accession>A0A183TSR4</accession>
<evidence type="ECO:0000313" key="2">
    <source>
        <dbReference type="EMBL" id="VDM05898.1"/>
    </source>
</evidence>
<name>A0A183TSR4_SCHSO</name>
<evidence type="ECO:0000313" key="4">
    <source>
        <dbReference type="WBParaSite" id="SSLN_0002024201-mRNA-1"/>
    </source>
</evidence>
<evidence type="ECO:0000313" key="3">
    <source>
        <dbReference type="Proteomes" id="UP000275846"/>
    </source>
</evidence>
<organism evidence="4">
    <name type="scientific">Schistocephalus solidus</name>
    <name type="common">Tapeworm</name>
    <dbReference type="NCBI Taxonomy" id="70667"/>
    <lineage>
        <taxon>Eukaryota</taxon>
        <taxon>Metazoa</taxon>
        <taxon>Spiralia</taxon>
        <taxon>Lophotrochozoa</taxon>
        <taxon>Platyhelminthes</taxon>
        <taxon>Cestoda</taxon>
        <taxon>Eucestoda</taxon>
        <taxon>Diphyllobothriidea</taxon>
        <taxon>Diphyllobothriidae</taxon>
        <taxon>Schistocephalus</taxon>
    </lineage>
</organism>
<keyword evidence="3" id="KW-1185">Reference proteome</keyword>
<protein>
    <submittedName>
        <fullName evidence="2 4">Uncharacterized protein</fullName>
    </submittedName>
</protein>
<dbReference type="EMBL" id="UYSU01047816">
    <property type="protein sequence ID" value="VDM05898.1"/>
    <property type="molecule type" value="Genomic_DNA"/>
</dbReference>
<dbReference type="AlphaFoldDB" id="A0A183TSR4"/>
<feature type="compositionally biased region" description="Polar residues" evidence="1">
    <location>
        <begin position="53"/>
        <end position="64"/>
    </location>
</feature>
<gene>
    <name evidence="2" type="ORF">SSLN_LOCUS19512</name>
</gene>
<dbReference type="WBParaSite" id="SSLN_0002024201-mRNA-1">
    <property type="protein sequence ID" value="SSLN_0002024201-mRNA-1"/>
    <property type="gene ID" value="SSLN_0002024201"/>
</dbReference>
<sequence length="91" mass="9528">MQQNPTTSTSATPASDPTRTTTPTNENHFIDTPPPTITDTIFPPTPLTPITAKNKTCPTPTASAAPSDYPHLLPSTPPPPPPAVPAIGTRY</sequence>
<proteinExistence type="predicted"/>
<reference evidence="4" key="1">
    <citation type="submission" date="2016-06" db="UniProtKB">
        <authorList>
            <consortium name="WormBaseParasite"/>
        </authorList>
    </citation>
    <scope>IDENTIFICATION</scope>
</reference>
<reference evidence="2 3" key="2">
    <citation type="submission" date="2018-11" db="EMBL/GenBank/DDBJ databases">
        <authorList>
            <consortium name="Pathogen Informatics"/>
        </authorList>
    </citation>
    <scope>NUCLEOTIDE SEQUENCE [LARGE SCALE GENOMIC DNA]</scope>
    <source>
        <strain evidence="2 3">NST_G2</strain>
    </source>
</reference>